<dbReference type="KEGG" id="pfy:PFICI_04161"/>
<dbReference type="AlphaFoldDB" id="W3XLJ6"/>
<sequence length="237" mass="26954">MLPDEIRQLAQSRPEQSGWFRATCYNPRTLCGVIAIFNWQAIIPDGSRSGLRGSRESGNDIDQDADGPFFLFSHSDDIGVVGLCECIDFDTLLKSQLSQAFEIAKRHVADCHKDLEPLSHCRAMWDIVLSCIIDPGTRPSRRRDREDWYGSASFIEAGQEIFRELWGLSRPDFPTNHRTRTNPTFISRHEFAKVQSQAQHPNDTAMAEYYLKSRTTMLEGILSMALISTDIRLDGDR</sequence>
<dbReference type="Proteomes" id="UP000030651">
    <property type="component" value="Unassembled WGS sequence"/>
</dbReference>
<protein>
    <submittedName>
        <fullName evidence="1">Uncharacterized protein</fullName>
    </submittedName>
</protein>
<organism evidence="1 2">
    <name type="scientific">Pestalotiopsis fici (strain W106-1 / CGMCC3.15140)</name>
    <dbReference type="NCBI Taxonomy" id="1229662"/>
    <lineage>
        <taxon>Eukaryota</taxon>
        <taxon>Fungi</taxon>
        <taxon>Dikarya</taxon>
        <taxon>Ascomycota</taxon>
        <taxon>Pezizomycotina</taxon>
        <taxon>Sordariomycetes</taxon>
        <taxon>Xylariomycetidae</taxon>
        <taxon>Amphisphaeriales</taxon>
        <taxon>Sporocadaceae</taxon>
        <taxon>Pestalotiopsis</taxon>
    </lineage>
</organism>
<dbReference type="OrthoDB" id="4741169at2759"/>
<gene>
    <name evidence="1" type="ORF">PFICI_04161</name>
</gene>
<dbReference type="EMBL" id="KI912110">
    <property type="protein sequence ID" value="ETS86136.1"/>
    <property type="molecule type" value="Genomic_DNA"/>
</dbReference>
<evidence type="ECO:0000313" key="1">
    <source>
        <dbReference type="EMBL" id="ETS86136.1"/>
    </source>
</evidence>
<reference evidence="2" key="1">
    <citation type="journal article" date="2015" name="BMC Genomics">
        <title>Genomic and transcriptomic analysis of the endophytic fungus Pestalotiopsis fici reveals its lifestyle and high potential for synthesis of natural products.</title>
        <authorList>
            <person name="Wang X."/>
            <person name="Zhang X."/>
            <person name="Liu L."/>
            <person name="Xiang M."/>
            <person name="Wang W."/>
            <person name="Sun X."/>
            <person name="Che Y."/>
            <person name="Guo L."/>
            <person name="Liu G."/>
            <person name="Guo L."/>
            <person name="Wang C."/>
            <person name="Yin W.B."/>
            <person name="Stadler M."/>
            <person name="Zhang X."/>
            <person name="Liu X."/>
        </authorList>
    </citation>
    <scope>NUCLEOTIDE SEQUENCE [LARGE SCALE GENOMIC DNA]</scope>
    <source>
        <strain evidence="2">W106-1 / CGMCC3.15140</strain>
    </source>
</reference>
<keyword evidence="2" id="KW-1185">Reference proteome</keyword>
<name>W3XLJ6_PESFW</name>
<dbReference type="RefSeq" id="XP_007830933.1">
    <property type="nucleotide sequence ID" value="XM_007832742.1"/>
</dbReference>
<dbReference type="InParanoid" id="W3XLJ6"/>
<evidence type="ECO:0000313" key="2">
    <source>
        <dbReference type="Proteomes" id="UP000030651"/>
    </source>
</evidence>
<dbReference type="HOGENOM" id="CLU_1170978_0_0_1"/>
<proteinExistence type="predicted"/>
<dbReference type="GeneID" id="19269174"/>
<accession>W3XLJ6</accession>